<sequence length="153" mass="16596">MAQARTDVPTQVSDIMTRRLVKLTAQASLADAHQITREKGIRHLPVVDPLTGKVLAIVTQKSLVAKVISLLSLYGSEALAEHEQDTSILEVAVKDFDTAQADDPLIEVAPFFLRNKHGCLPVVDDKGSLIGMVTSSDFVKLSAQLLEHIGDQN</sequence>
<dbReference type="Pfam" id="PF00571">
    <property type="entry name" value="CBS"/>
    <property type="match status" value="2"/>
</dbReference>
<evidence type="ECO:0000313" key="4">
    <source>
        <dbReference type="EMBL" id="MCC2614642.1"/>
    </source>
</evidence>
<dbReference type="Proteomes" id="UP001520878">
    <property type="component" value="Unassembled WGS sequence"/>
</dbReference>
<evidence type="ECO:0000256" key="2">
    <source>
        <dbReference type="PROSITE-ProRule" id="PRU00703"/>
    </source>
</evidence>
<proteinExistence type="predicted"/>
<dbReference type="SMART" id="SM00116">
    <property type="entry name" value="CBS"/>
    <property type="match status" value="2"/>
</dbReference>
<comment type="caution">
    <text evidence="4">The sequence shown here is derived from an EMBL/GenBank/DDBJ whole genome shotgun (WGS) entry which is preliminary data.</text>
</comment>
<evidence type="ECO:0000259" key="3">
    <source>
        <dbReference type="PROSITE" id="PS51371"/>
    </source>
</evidence>
<feature type="domain" description="CBS" evidence="3">
    <location>
        <begin position="16"/>
        <end position="73"/>
    </location>
</feature>
<dbReference type="PROSITE" id="PS51371">
    <property type="entry name" value="CBS"/>
    <property type="match status" value="2"/>
</dbReference>
<dbReference type="SUPFAM" id="SSF54631">
    <property type="entry name" value="CBS-domain pair"/>
    <property type="match status" value="1"/>
</dbReference>
<organism evidence="4 5">
    <name type="scientific">Fluctibacter halophilus</name>
    <dbReference type="NCBI Taxonomy" id="226011"/>
    <lineage>
        <taxon>Bacteria</taxon>
        <taxon>Pseudomonadati</taxon>
        <taxon>Pseudomonadota</taxon>
        <taxon>Gammaproteobacteria</taxon>
        <taxon>Alteromonadales</taxon>
        <taxon>Alteromonadaceae</taxon>
        <taxon>Fluctibacter</taxon>
    </lineage>
</organism>
<evidence type="ECO:0000256" key="1">
    <source>
        <dbReference type="ARBA" id="ARBA00023122"/>
    </source>
</evidence>
<gene>
    <name evidence="4" type="ORF">LJ739_00120</name>
</gene>
<dbReference type="InterPro" id="IPR000644">
    <property type="entry name" value="CBS_dom"/>
</dbReference>
<keyword evidence="5" id="KW-1185">Reference proteome</keyword>
<feature type="domain" description="CBS" evidence="3">
    <location>
        <begin position="92"/>
        <end position="152"/>
    </location>
</feature>
<dbReference type="InterPro" id="IPR046342">
    <property type="entry name" value="CBS_dom_sf"/>
</dbReference>
<keyword evidence="1 2" id="KW-0129">CBS domain</keyword>
<dbReference type="InterPro" id="IPR051257">
    <property type="entry name" value="Diverse_CBS-Domain"/>
</dbReference>
<reference evidence="4 5" key="1">
    <citation type="submission" date="2021-10" db="EMBL/GenBank/DDBJ databases">
        <title>Draft genome of Aestuariibacter halophilus JC2043.</title>
        <authorList>
            <person name="Emsley S.A."/>
            <person name="Pfannmuller K.M."/>
            <person name="Ushijima B."/>
            <person name="Saw J.H."/>
            <person name="Videau P."/>
        </authorList>
    </citation>
    <scope>NUCLEOTIDE SEQUENCE [LARGE SCALE GENOMIC DNA]</scope>
    <source>
        <strain evidence="4 5">JC2043</strain>
    </source>
</reference>
<dbReference type="RefSeq" id="WP_229156567.1">
    <property type="nucleotide sequence ID" value="NZ_JAJEWP010000001.1"/>
</dbReference>
<dbReference type="EMBL" id="JAJEWP010000001">
    <property type="protein sequence ID" value="MCC2614642.1"/>
    <property type="molecule type" value="Genomic_DNA"/>
</dbReference>
<evidence type="ECO:0000313" key="5">
    <source>
        <dbReference type="Proteomes" id="UP001520878"/>
    </source>
</evidence>
<name>A0ABS8G240_9ALTE</name>
<dbReference type="PANTHER" id="PTHR43080">
    <property type="entry name" value="CBS DOMAIN-CONTAINING PROTEIN CBSX3, MITOCHONDRIAL"/>
    <property type="match status" value="1"/>
</dbReference>
<dbReference type="Gene3D" id="3.10.580.10">
    <property type="entry name" value="CBS-domain"/>
    <property type="match status" value="1"/>
</dbReference>
<protein>
    <submittedName>
        <fullName evidence="4">CBS domain-containing protein</fullName>
    </submittedName>
</protein>
<accession>A0ABS8G240</accession>
<dbReference type="PANTHER" id="PTHR43080:SF2">
    <property type="entry name" value="CBS DOMAIN-CONTAINING PROTEIN"/>
    <property type="match status" value="1"/>
</dbReference>